<evidence type="ECO:0000313" key="1">
    <source>
        <dbReference type="EMBL" id="SEN59939.1"/>
    </source>
</evidence>
<dbReference type="RefSeq" id="WP_139210060.1">
    <property type="nucleotide sequence ID" value="NZ_FOCM01000005.1"/>
</dbReference>
<dbReference type="AlphaFoldDB" id="A0A1H8HUT7"/>
<protein>
    <submittedName>
        <fullName evidence="1">Uncharacterized protein</fullName>
    </submittedName>
</protein>
<sequence>MALLDTRMIDWAPAGGVRIASPAFFASGSVVPSILGHNGRVFLGDGYLHGAQVDGAVTGGSWLELIGDTAPTGKGWDYLQDLFRMAVITSVGGAISGVARTSDDTDAIGVAAIGLNRHAYATGRKGWSYYGDFRSLLGALGFGIEQNVSIEVRSEHGASDPHKAPGQGLVQGIRLMAGSDAAVFGRSYGVPAGIFLGDNGAKFLSGLVFGFNALLRDGEEDNPSATGWTDGNAHAIRMAYRHMLSWSSRDPDVDGVRPEVFSIASAIQNSAVRMQMLVSDGGLAIGELINPASNLFVVAYQAAATAHVRVEAATGSGAPLIRAANALNDSRNLHLQGQNGGLVAWGAYTAGAPPAADGFIRVVTYDGDIRDIPCSTPAS</sequence>
<dbReference type="Proteomes" id="UP000199372">
    <property type="component" value="Unassembled WGS sequence"/>
</dbReference>
<name>A0A1H8HUT7_9RHOB</name>
<organism evidence="1 2">
    <name type="scientific">Palleronia pelagia</name>
    <dbReference type="NCBI Taxonomy" id="387096"/>
    <lineage>
        <taxon>Bacteria</taxon>
        <taxon>Pseudomonadati</taxon>
        <taxon>Pseudomonadota</taxon>
        <taxon>Alphaproteobacteria</taxon>
        <taxon>Rhodobacterales</taxon>
        <taxon>Roseobacteraceae</taxon>
        <taxon>Palleronia</taxon>
    </lineage>
</organism>
<dbReference type="EMBL" id="FOCM01000005">
    <property type="protein sequence ID" value="SEN59939.1"/>
    <property type="molecule type" value="Genomic_DNA"/>
</dbReference>
<reference evidence="2" key="1">
    <citation type="submission" date="2016-10" db="EMBL/GenBank/DDBJ databases">
        <authorList>
            <person name="Varghese N."/>
            <person name="Submissions S."/>
        </authorList>
    </citation>
    <scope>NUCLEOTIDE SEQUENCE [LARGE SCALE GENOMIC DNA]</scope>
    <source>
        <strain evidence="2">DSM 26893</strain>
    </source>
</reference>
<evidence type="ECO:0000313" key="2">
    <source>
        <dbReference type="Proteomes" id="UP000199372"/>
    </source>
</evidence>
<accession>A0A1H8HUT7</accession>
<proteinExistence type="predicted"/>
<keyword evidence="2" id="KW-1185">Reference proteome</keyword>
<gene>
    <name evidence="1" type="ORF">SAMN04488011_10512</name>
</gene>